<keyword evidence="1" id="KW-0812">Transmembrane</keyword>
<evidence type="ECO:0000313" key="4">
    <source>
        <dbReference type="Proteomes" id="UP000190306"/>
    </source>
</evidence>
<reference evidence="3 5" key="2">
    <citation type="submission" date="2020-03" db="EMBL/GenBank/DDBJ databases">
        <title>Is there a link between lipid content and antibiotic production in Streptomyces?</title>
        <authorList>
            <person name="David M."/>
            <person name="Lejeune C."/>
            <person name="Abreu S."/>
            <person name="Thibessard A."/>
            <person name="Leblond P."/>
            <person name="Chaminade P."/>
            <person name="Virolle M.-J."/>
        </authorList>
    </citation>
    <scope>NUCLEOTIDE SEQUENCE [LARGE SCALE GENOMIC DNA]</scope>
    <source>
        <strain evidence="3 5">DSM 41481</strain>
    </source>
</reference>
<keyword evidence="1" id="KW-1133">Transmembrane helix</keyword>
<dbReference type="RefSeq" id="WP_053625506.1">
    <property type="nucleotide sequence ID" value="NZ_CM007717.1"/>
</dbReference>
<keyword evidence="1" id="KW-0472">Membrane</keyword>
<protein>
    <submittedName>
        <fullName evidence="3">Uncharacterized protein</fullName>
    </submittedName>
</protein>
<accession>A0AAE7CI75</accession>
<dbReference type="AlphaFoldDB" id="A0AAE7CI75"/>
<gene>
    <name evidence="2" type="ORF">AFM16_05300</name>
    <name evidence="3" type="ORF">HCX60_05415</name>
</gene>
<evidence type="ECO:0000313" key="3">
    <source>
        <dbReference type="EMBL" id="QIT42110.1"/>
    </source>
</evidence>
<sequence>MAGTADSGDRGPGMPRWVKICGIAVIAVVLLIVVMLLIGGEHSPSRHLQGAGPGVPGTVVVNSGNALSEVRR</sequence>
<proteinExistence type="predicted"/>
<evidence type="ECO:0000313" key="2">
    <source>
        <dbReference type="EMBL" id="OOQ54018.1"/>
    </source>
</evidence>
<dbReference type="Proteomes" id="UP000502504">
    <property type="component" value="Chromosome"/>
</dbReference>
<dbReference type="EMBL" id="LHQL01000005">
    <property type="protein sequence ID" value="OOQ54018.1"/>
    <property type="molecule type" value="Genomic_DNA"/>
</dbReference>
<feature type="transmembrane region" description="Helical" evidence="1">
    <location>
        <begin position="17"/>
        <end position="38"/>
    </location>
</feature>
<name>A0AAE7CI75_STRAT</name>
<reference evidence="2 4" key="1">
    <citation type="submission" date="2015-07" db="EMBL/GenBank/DDBJ databases">
        <title>Draft Genome Sequence of Streptomyces antibioticus, IMRU 3720 reveals insights in the evolution of actinomycin biosynthetic gene clusters in Streptomyces.</title>
        <authorList>
            <person name="Crnovcic I."/>
            <person name="Ruckert C."/>
            <person name="Kalinowksi J."/>
            <person name="Keller U."/>
        </authorList>
    </citation>
    <scope>NUCLEOTIDE SEQUENCE [LARGE SCALE GENOMIC DNA]</scope>
    <source>
        <strain evidence="2 4">DSM 41481</strain>
    </source>
</reference>
<dbReference type="Proteomes" id="UP000190306">
    <property type="component" value="Chromosome"/>
</dbReference>
<evidence type="ECO:0000256" key="1">
    <source>
        <dbReference type="SAM" id="Phobius"/>
    </source>
</evidence>
<dbReference type="EMBL" id="CP050692">
    <property type="protein sequence ID" value="QIT42110.1"/>
    <property type="molecule type" value="Genomic_DNA"/>
</dbReference>
<organism evidence="3 5">
    <name type="scientific">Streptomyces antibioticus</name>
    <dbReference type="NCBI Taxonomy" id="1890"/>
    <lineage>
        <taxon>Bacteria</taxon>
        <taxon>Bacillati</taxon>
        <taxon>Actinomycetota</taxon>
        <taxon>Actinomycetes</taxon>
        <taxon>Kitasatosporales</taxon>
        <taxon>Streptomycetaceae</taxon>
        <taxon>Streptomyces</taxon>
    </lineage>
</organism>
<keyword evidence="4" id="KW-1185">Reference proteome</keyword>
<evidence type="ECO:0000313" key="5">
    <source>
        <dbReference type="Proteomes" id="UP000502504"/>
    </source>
</evidence>